<proteinExistence type="predicted"/>
<dbReference type="GO" id="GO:0016491">
    <property type="term" value="F:oxidoreductase activity"/>
    <property type="evidence" value="ECO:0007669"/>
    <property type="project" value="InterPro"/>
</dbReference>
<dbReference type="STRING" id="520764.AN618_16460"/>
<feature type="domain" description="Rubrerythrin diiron-binding" evidence="1">
    <location>
        <begin position="11"/>
        <end position="65"/>
    </location>
</feature>
<sequence length="80" mass="9772">MPLDHIEGYKLAIEMEKRGYEMYKKFYSEAESEGEKKFFEALMKEELEHLNSLDNVYRFLTGTEIWYSEEESKVWNWMNT</sequence>
<accession>A0A140L684</accession>
<dbReference type="Pfam" id="PF02915">
    <property type="entry name" value="Rubrerythrin"/>
    <property type="match status" value="1"/>
</dbReference>
<dbReference type="AlphaFoldDB" id="A0A140L684"/>
<dbReference type="GO" id="GO:0046872">
    <property type="term" value="F:metal ion binding"/>
    <property type="evidence" value="ECO:0007669"/>
    <property type="project" value="InterPro"/>
</dbReference>
<dbReference type="EMBL" id="LOED01000021">
    <property type="protein sequence ID" value="KXG76059.1"/>
    <property type="molecule type" value="Genomic_DNA"/>
</dbReference>
<name>A0A140L684_9FIRM</name>
<dbReference type="Gene3D" id="1.20.1260.10">
    <property type="match status" value="1"/>
</dbReference>
<reference evidence="2 3" key="1">
    <citation type="submission" date="2015-12" db="EMBL/GenBank/DDBJ databases">
        <title>Draft genome sequnece of Fervidicola ferrireducens strain Y170.</title>
        <authorList>
            <person name="Patel B.K."/>
        </authorList>
    </citation>
    <scope>NUCLEOTIDE SEQUENCE [LARGE SCALE GENOMIC DNA]</scope>
    <source>
        <strain evidence="2 3">Y170</strain>
    </source>
</reference>
<keyword evidence="3" id="KW-1185">Reference proteome</keyword>
<dbReference type="InterPro" id="IPR003251">
    <property type="entry name" value="Rr_diiron-bd_dom"/>
</dbReference>
<dbReference type="InParanoid" id="A0A140L684"/>
<evidence type="ECO:0000313" key="2">
    <source>
        <dbReference type="EMBL" id="KXG76059.1"/>
    </source>
</evidence>
<dbReference type="SUPFAM" id="SSF47240">
    <property type="entry name" value="Ferritin-like"/>
    <property type="match status" value="1"/>
</dbReference>
<dbReference type="InterPro" id="IPR012347">
    <property type="entry name" value="Ferritin-like"/>
</dbReference>
<dbReference type="InterPro" id="IPR009078">
    <property type="entry name" value="Ferritin-like_SF"/>
</dbReference>
<gene>
    <name evidence="2" type="ORF">AN618_16460</name>
</gene>
<comment type="caution">
    <text evidence="2">The sequence shown here is derived from an EMBL/GenBank/DDBJ whole genome shotgun (WGS) entry which is preliminary data.</text>
</comment>
<evidence type="ECO:0000313" key="3">
    <source>
        <dbReference type="Proteomes" id="UP000070427"/>
    </source>
</evidence>
<organism evidence="2 3">
    <name type="scientific">Fervidicola ferrireducens</name>
    <dbReference type="NCBI Taxonomy" id="520764"/>
    <lineage>
        <taxon>Bacteria</taxon>
        <taxon>Bacillati</taxon>
        <taxon>Bacillota</taxon>
        <taxon>Clostridia</taxon>
        <taxon>Thermosediminibacterales</taxon>
        <taxon>Thermosediminibacteraceae</taxon>
        <taxon>Fervidicola</taxon>
    </lineage>
</organism>
<dbReference type="Proteomes" id="UP000070427">
    <property type="component" value="Unassembled WGS sequence"/>
</dbReference>
<protein>
    <recommendedName>
        <fullName evidence="1">Rubrerythrin diiron-binding domain-containing protein</fullName>
    </recommendedName>
</protein>
<evidence type="ECO:0000259" key="1">
    <source>
        <dbReference type="Pfam" id="PF02915"/>
    </source>
</evidence>